<evidence type="ECO:0000313" key="2">
    <source>
        <dbReference type="EMBL" id="EOY14728.1"/>
    </source>
</evidence>
<dbReference type="STRING" id="3641.A0A061FCW8"/>
<evidence type="ECO:0000256" key="1">
    <source>
        <dbReference type="SAM" id="MobiDB-lite"/>
    </source>
</evidence>
<dbReference type="eggNOG" id="ENOG502QSMQ">
    <property type="taxonomic scope" value="Eukaryota"/>
</dbReference>
<dbReference type="EMBL" id="CM001886">
    <property type="protein sequence ID" value="EOY14728.1"/>
    <property type="molecule type" value="Genomic_DNA"/>
</dbReference>
<name>A0A061FCW8_THECC</name>
<evidence type="ECO:0000313" key="3">
    <source>
        <dbReference type="Proteomes" id="UP000026915"/>
    </source>
</evidence>
<dbReference type="InterPro" id="IPR006873">
    <property type="entry name" value="DUF620"/>
</dbReference>
<evidence type="ECO:0008006" key="4">
    <source>
        <dbReference type="Google" id="ProtNLM"/>
    </source>
</evidence>
<proteinExistence type="predicted"/>
<dbReference type="PANTHER" id="PTHR31300">
    <property type="entry name" value="LIPASE"/>
    <property type="match status" value="1"/>
</dbReference>
<dbReference type="PANTHER" id="PTHR31300:SF25">
    <property type="entry name" value="DUF620 FAMILY PROTEIN (DUF620)"/>
    <property type="match status" value="1"/>
</dbReference>
<dbReference type="Pfam" id="PF04788">
    <property type="entry name" value="DUF620"/>
    <property type="match status" value="1"/>
</dbReference>
<accession>A0A061FCW8</accession>
<dbReference type="InParanoid" id="A0A061FCW8"/>
<protein>
    <recommendedName>
        <fullName evidence="4">DUF620 family protein</fullName>
    </recommendedName>
</protein>
<dbReference type="HOGENOM" id="CLU_033378_2_0_1"/>
<feature type="region of interest" description="Disordered" evidence="1">
    <location>
        <begin position="1"/>
        <end position="35"/>
    </location>
</feature>
<sequence>MGETWEKEMGVSSRILKRSSEAPKHKQTKTSGAPNPVAAKACTVIGTGDHGNMVLFVGLWCQEIDQVIQLESSNAKSKVSIRTTSGSEGKRKEEGFLSLARAPFPLSLPFCLSLPVAMMIRKLCPNLDKKDGLETVLEVPIPEEMYTKMGSNAALRWQNMRALMKAQSAFDKSTHLQAKSDNEFLALLKIVGAPLIPFQVHLENYTLSGPLNSKDCSIEASTAKYIVQQYVAATGGHLALSSMTSMYAVGQVKMQGSEMQQGDDSVHTRGNCEVGGFVLWQKNPDLWYLELVVSGFKVSAGSDGKVAWNQSSSQPGQANRGPPRPLRRFFQGLDPRCTASLFLDAVCIGEQAINNEDCFVLKLETAANALKVQSSAQTEIIHHTIWGYFSQRTGLLVKFEDTKLVRMKPVKGNDSAFWETSVETVVQDYKYIDGINIAHSGKTITTLYRYGKSYNQKRKIEETWRIDEVDFNICGLSNETFLPPADLKREQEGGEQ</sequence>
<keyword evidence="3" id="KW-1185">Reference proteome</keyword>
<dbReference type="OMA" id="SQPCHAN"/>
<dbReference type="AlphaFoldDB" id="A0A061FCW8"/>
<reference evidence="2 3" key="1">
    <citation type="journal article" date="2013" name="Genome Biol.">
        <title>The genome sequence of the most widely cultivated cacao type and its use to identify candidate genes regulating pod color.</title>
        <authorList>
            <person name="Motamayor J.C."/>
            <person name="Mockaitis K."/>
            <person name="Schmutz J."/>
            <person name="Haiminen N."/>
            <person name="Iii D.L."/>
            <person name="Cornejo O."/>
            <person name="Findley S.D."/>
            <person name="Zheng P."/>
            <person name="Utro F."/>
            <person name="Royaert S."/>
            <person name="Saski C."/>
            <person name="Jenkins J."/>
            <person name="Podicheti R."/>
            <person name="Zhao M."/>
            <person name="Scheffler B.E."/>
            <person name="Stack J.C."/>
            <person name="Feltus F.A."/>
            <person name="Mustiga G.M."/>
            <person name="Amores F."/>
            <person name="Phillips W."/>
            <person name="Marelli J.P."/>
            <person name="May G.D."/>
            <person name="Shapiro H."/>
            <person name="Ma J."/>
            <person name="Bustamante C.D."/>
            <person name="Schnell R.J."/>
            <person name="Main D."/>
            <person name="Gilbert D."/>
            <person name="Parida L."/>
            <person name="Kuhn D.N."/>
        </authorList>
    </citation>
    <scope>NUCLEOTIDE SEQUENCE [LARGE SCALE GENOMIC DNA]</scope>
    <source>
        <strain evidence="3">cv. Matina 1-6</strain>
    </source>
</reference>
<dbReference type="Gramene" id="EOY14728">
    <property type="protein sequence ID" value="EOY14728"/>
    <property type="gene ID" value="TCM_034018"/>
</dbReference>
<dbReference type="Proteomes" id="UP000026915">
    <property type="component" value="Chromosome 8"/>
</dbReference>
<gene>
    <name evidence="2" type="ORF">TCM_034018</name>
</gene>
<organism evidence="2 3">
    <name type="scientific">Theobroma cacao</name>
    <name type="common">Cacao</name>
    <name type="synonym">Cocoa</name>
    <dbReference type="NCBI Taxonomy" id="3641"/>
    <lineage>
        <taxon>Eukaryota</taxon>
        <taxon>Viridiplantae</taxon>
        <taxon>Streptophyta</taxon>
        <taxon>Embryophyta</taxon>
        <taxon>Tracheophyta</taxon>
        <taxon>Spermatophyta</taxon>
        <taxon>Magnoliopsida</taxon>
        <taxon>eudicotyledons</taxon>
        <taxon>Gunneridae</taxon>
        <taxon>Pentapetalae</taxon>
        <taxon>rosids</taxon>
        <taxon>malvids</taxon>
        <taxon>Malvales</taxon>
        <taxon>Malvaceae</taxon>
        <taxon>Byttnerioideae</taxon>
        <taxon>Theobroma</taxon>
    </lineage>
</organism>